<evidence type="ECO:0000256" key="3">
    <source>
        <dbReference type="ARBA" id="ARBA00022490"/>
    </source>
</evidence>
<gene>
    <name evidence="9" type="ORF">V1634_02400</name>
</gene>
<evidence type="ECO:0000256" key="6">
    <source>
        <dbReference type="ARBA" id="ARBA00023306"/>
    </source>
</evidence>
<keyword evidence="10" id="KW-1185">Reference proteome</keyword>
<evidence type="ECO:0000256" key="7">
    <source>
        <dbReference type="ARBA" id="ARBA00031737"/>
    </source>
</evidence>
<evidence type="ECO:0000256" key="2">
    <source>
        <dbReference type="ARBA" id="ARBA00018787"/>
    </source>
</evidence>
<dbReference type="RefSeq" id="WP_331206045.1">
    <property type="nucleotide sequence ID" value="NZ_JAZGQL010000001.1"/>
</dbReference>
<dbReference type="Gene3D" id="6.10.250.660">
    <property type="match status" value="1"/>
</dbReference>
<keyword evidence="6" id="KW-0131">Cell cycle</keyword>
<dbReference type="EMBL" id="JAZGQL010000001">
    <property type="protein sequence ID" value="MEE6305686.1"/>
    <property type="molecule type" value="Genomic_DNA"/>
</dbReference>
<evidence type="ECO:0000256" key="5">
    <source>
        <dbReference type="ARBA" id="ARBA00023054"/>
    </source>
</evidence>
<dbReference type="InterPro" id="IPR007793">
    <property type="entry name" value="DivIVA_fam"/>
</dbReference>
<organism evidence="9 10">
    <name type="scientific">Plantactinospora veratri</name>
    <dbReference type="NCBI Taxonomy" id="1436122"/>
    <lineage>
        <taxon>Bacteria</taxon>
        <taxon>Bacillati</taxon>
        <taxon>Actinomycetota</taxon>
        <taxon>Actinomycetes</taxon>
        <taxon>Micromonosporales</taxon>
        <taxon>Micromonosporaceae</taxon>
        <taxon>Plantactinospora</taxon>
    </lineage>
</organism>
<accession>A0ABU7S6U1</accession>
<evidence type="ECO:0000256" key="4">
    <source>
        <dbReference type="ARBA" id="ARBA00022618"/>
    </source>
</evidence>
<keyword evidence="3" id="KW-0963">Cytoplasm</keyword>
<evidence type="ECO:0000313" key="9">
    <source>
        <dbReference type="EMBL" id="MEE6305686.1"/>
    </source>
</evidence>
<feature type="region of interest" description="Disordered" evidence="8">
    <location>
        <begin position="1"/>
        <end position="26"/>
    </location>
</feature>
<reference evidence="9 10" key="1">
    <citation type="submission" date="2024-01" db="EMBL/GenBank/DDBJ databases">
        <title>Genome insights into Plantactinospora veratri sp. nov.</title>
        <authorList>
            <person name="Wang L."/>
        </authorList>
    </citation>
    <scope>NUCLEOTIDE SEQUENCE [LARGE SCALE GENOMIC DNA]</scope>
    <source>
        <strain evidence="9 10">NEAU-FHS4</strain>
    </source>
</reference>
<proteinExistence type="predicted"/>
<evidence type="ECO:0000256" key="1">
    <source>
        <dbReference type="ARBA" id="ARBA00004496"/>
    </source>
</evidence>
<sequence length="102" mass="11786">MGREKVSAPARGATPSHPARQAVQPVQVRAATFRSRWRGLDPEQVYAYLRRLADELEDLRRAECAARAEAERIRQGLRHCQSRHARCWFVDPARRTPNRGPW</sequence>
<evidence type="ECO:0000313" key="10">
    <source>
        <dbReference type="Proteomes" id="UP001339911"/>
    </source>
</evidence>
<name>A0ABU7S6U1_9ACTN</name>
<comment type="caution">
    <text evidence="9">The sequence shown here is derived from an EMBL/GenBank/DDBJ whole genome shotgun (WGS) entry which is preliminary data.</text>
</comment>
<dbReference type="InterPro" id="IPR019933">
    <property type="entry name" value="DivIVA_domain"/>
</dbReference>
<keyword evidence="5" id="KW-0175">Coiled coil</keyword>
<keyword evidence="4" id="KW-0132">Cell division</keyword>
<evidence type="ECO:0000256" key="8">
    <source>
        <dbReference type="SAM" id="MobiDB-lite"/>
    </source>
</evidence>
<dbReference type="Proteomes" id="UP001339911">
    <property type="component" value="Unassembled WGS sequence"/>
</dbReference>
<protein>
    <recommendedName>
        <fullName evidence="2">Cell wall synthesis protein Wag31</fullName>
    </recommendedName>
    <alternativeName>
        <fullName evidence="7">Antigen 84</fullName>
    </alternativeName>
</protein>
<comment type="subcellular location">
    <subcellularLocation>
        <location evidence="1">Cytoplasm</location>
    </subcellularLocation>
</comment>
<dbReference type="Pfam" id="PF05103">
    <property type="entry name" value="DivIVA"/>
    <property type="match status" value="1"/>
</dbReference>
<dbReference type="NCBIfam" id="TIGR03544">
    <property type="entry name" value="DivI1A_domain"/>
    <property type="match status" value="1"/>
</dbReference>